<accession>Q1JW63</accession>
<dbReference type="Pfam" id="PF12038">
    <property type="entry name" value="QTMAN_N"/>
    <property type="match status" value="1"/>
</dbReference>
<reference evidence="9" key="2">
    <citation type="submission" date="2006-05" db="EMBL/GenBank/DDBJ databases">
        <title>Sequencing of the draft genome and assembly of Desulfuromonas acetoxidans DSM 684.</title>
        <authorList>
            <consortium name="US DOE Joint Genome Institute (JGI-PGF)"/>
            <person name="Copeland A."/>
            <person name="Lucas S."/>
            <person name="Lapidus A."/>
            <person name="Barry K."/>
            <person name="Detter J.C."/>
            <person name="Glavina del Rio T."/>
            <person name="Hammon N."/>
            <person name="Israni S."/>
            <person name="Dalin E."/>
            <person name="Tice H."/>
            <person name="Bruce D."/>
            <person name="Pitluck S."/>
            <person name="Richardson P."/>
        </authorList>
    </citation>
    <scope>NUCLEOTIDE SEQUENCE [LARGE SCALE GENOMIC DNA]</scope>
    <source>
        <strain evidence="9">DSM 684</strain>
    </source>
</reference>
<evidence type="ECO:0000313" key="9">
    <source>
        <dbReference type="EMBL" id="EAT14464.1"/>
    </source>
</evidence>
<dbReference type="SUPFAM" id="SSF53756">
    <property type="entry name" value="UDP-Glycosyltransferase/glycogen phosphorylase"/>
    <property type="match status" value="1"/>
</dbReference>
<feature type="domain" description="tRNA-queuosine alpha-mannosyltransferase N-terminal" evidence="8">
    <location>
        <begin position="2"/>
        <end position="175"/>
    </location>
</feature>
<evidence type="ECO:0000256" key="6">
    <source>
        <dbReference type="ARBA" id="ARBA00048439"/>
    </source>
</evidence>
<dbReference type="EC" id="2.4.1.110" evidence="4"/>
<gene>
    <name evidence="9" type="ORF">Dace_0314</name>
</gene>
<reference evidence="9" key="1">
    <citation type="submission" date="2006-05" db="EMBL/GenBank/DDBJ databases">
        <title>Annotation of the draft genome assembly of Desulfuromonas acetoxidans DSM 684.</title>
        <authorList>
            <consortium name="US DOE Joint Genome Institute (JGI-ORNL)"/>
            <person name="Larimer F."/>
            <person name="Land M."/>
            <person name="Hauser L."/>
        </authorList>
    </citation>
    <scope>NUCLEOTIDE SEQUENCE [LARGE SCALE GENOMIC DNA]</scope>
    <source>
        <strain evidence="9">DSM 684</strain>
    </source>
</reference>
<evidence type="ECO:0000256" key="5">
    <source>
        <dbReference type="ARBA" id="ARBA00044539"/>
    </source>
</evidence>
<name>Q1JW63_DESA6</name>
<evidence type="ECO:0000259" key="8">
    <source>
        <dbReference type="Pfam" id="PF12038"/>
    </source>
</evidence>
<keyword evidence="3 9" id="KW-0808">Transferase</keyword>
<evidence type="ECO:0000313" key="10">
    <source>
        <dbReference type="Proteomes" id="UP000005695"/>
    </source>
</evidence>
<proteinExistence type="inferred from homology"/>
<comment type="similarity">
    <text evidence="1">Belongs to the glycosyltransferase group 1 family. Glycosyltransferase 4 subfamily.</text>
</comment>
<dbReference type="Pfam" id="PF00534">
    <property type="entry name" value="Glycos_transf_1"/>
    <property type="match status" value="1"/>
</dbReference>
<organism evidence="9 10">
    <name type="scientific">Desulfuromonas acetoxidans (strain DSM 684 / 11070)</name>
    <dbReference type="NCBI Taxonomy" id="281689"/>
    <lineage>
        <taxon>Bacteria</taxon>
        <taxon>Pseudomonadati</taxon>
        <taxon>Thermodesulfobacteriota</taxon>
        <taxon>Desulfuromonadia</taxon>
        <taxon>Desulfuromonadales</taxon>
        <taxon>Desulfuromonadaceae</taxon>
        <taxon>Desulfuromonas</taxon>
    </lineage>
</organism>
<dbReference type="AlphaFoldDB" id="Q1JW63"/>
<dbReference type="EMBL" id="AAEW02000025">
    <property type="protein sequence ID" value="EAT14464.1"/>
    <property type="molecule type" value="Genomic_DNA"/>
</dbReference>
<protein>
    <recommendedName>
        <fullName evidence="5">tRNA-queuosine alpha-mannosyltransferase</fullName>
        <ecNumber evidence="4">2.4.1.110</ecNumber>
    </recommendedName>
</protein>
<comment type="catalytic activity">
    <reaction evidence="6">
        <text>queuosine(34) in tRNA(Asp) + GDP-alpha-D-mannose = O-4''-alpha-D-mannosylqueuosine(34) in tRNA(Asp) + GDP + H(+)</text>
        <dbReference type="Rhea" id="RHEA:12885"/>
        <dbReference type="Rhea" id="RHEA-COMP:18572"/>
        <dbReference type="Rhea" id="RHEA-COMP:18581"/>
        <dbReference type="ChEBI" id="CHEBI:15378"/>
        <dbReference type="ChEBI" id="CHEBI:57527"/>
        <dbReference type="ChEBI" id="CHEBI:58189"/>
        <dbReference type="ChEBI" id="CHEBI:194431"/>
        <dbReference type="ChEBI" id="CHEBI:194442"/>
        <dbReference type="EC" id="2.4.1.110"/>
    </reaction>
    <physiologicalReaction direction="left-to-right" evidence="6">
        <dbReference type="Rhea" id="RHEA:12886"/>
    </physiologicalReaction>
</comment>
<evidence type="ECO:0000256" key="4">
    <source>
        <dbReference type="ARBA" id="ARBA00044517"/>
    </source>
</evidence>
<dbReference type="PANTHER" id="PTHR13615:SF3">
    <property type="entry name" value="GLYCOSYLTRANSFERASE-LIKE DOMAIN-CONTAINING PROTEIN 1"/>
    <property type="match status" value="1"/>
</dbReference>
<dbReference type="InterPro" id="IPR022701">
    <property type="entry name" value="QTMAN_N"/>
</dbReference>
<dbReference type="InterPro" id="IPR001296">
    <property type="entry name" value="Glyco_trans_1"/>
</dbReference>
<evidence type="ECO:0000259" key="7">
    <source>
        <dbReference type="Pfam" id="PF00534"/>
    </source>
</evidence>
<evidence type="ECO:0000256" key="1">
    <source>
        <dbReference type="ARBA" id="ARBA00009481"/>
    </source>
</evidence>
<dbReference type="Gene3D" id="3.40.50.2000">
    <property type="entry name" value="Glycogen Phosphorylase B"/>
    <property type="match status" value="2"/>
</dbReference>
<sequence>MQIALLEPFMTGSHSAWARQYVAHSRHHVEIFGLDGKYWKWRMHGGAVSLARQFLKQRSNPDLLLATDMLDLTTFLSLTRAVTSSVPCALYCHENQLSYPWSPDDSDPALQRDAHYCFINYTSALSADRVYFNSDYHRRDFLSELPTFLKTFPDCRELDTVPMIAEKSRTLPLGLDLKKLDSLKPDTDLRRTTGAVPLILWNHRWEYDKNPEEFFQALFVLQERGVAFQLAVLGESYRKQPTIFSEAQSRLASHIVHWGYVHSYADYVSWLWHADILPVTSIHDFFGISVVEALYCGCTPLLPERLAYPEHVSPQEFAEVYYQNCDHLAEKLAVLCRDFLSRSAGLLRSKVAGYDWGEMVERYDEEFERLISER</sequence>
<keyword evidence="10" id="KW-1185">Reference proteome</keyword>
<dbReference type="OrthoDB" id="9792163at2"/>
<comment type="caution">
    <text evidence="9">The sequence shown here is derived from an EMBL/GenBank/DDBJ whole genome shotgun (WGS) entry which is preliminary data.</text>
</comment>
<dbReference type="GO" id="GO:0016438">
    <property type="term" value="F:tRNA-queuosine(34) beta-mannosyltransferase activity"/>
    <property type="evidence" value="ECO:0007669"/>
    <property type="project" value="UniProtKB-EC"/>
</dbReference>
<dbReference type="RefSeq" id="WP_006002669.1">
    <property type="nucleotide sequence ID" value="NZ_AAEW02000025.1"/>
</dbReference>
<feature type="domain" description="Glycosyl transferase family 1" evidence="7">
    <location>
        <begin position="197"/>
        <end position="335"/>
    </location>
</feature>
<evidence type="ECO:0000256" key="3">
    <source>
        <dbReference type="ARBA" id="ARBA00022679"/>
    </source>
</evidence>
<dbReference type="PANTHER" id="PTHR13615">
    <property type="entry name" value="GLYCOSYLTRANSFERASE-LIKE 1"/>
    <property type="match status" value="1"/>
</dbReference>
<keyword evidence="2" id="KW-0328">Glycosyltransferase</keyword>
<dbReference type="InterPro" id="IPR051862">
    <property type="entry name" value="GT-like_domain_containing_1"/>
</dbReference>
<evidence type="ECO:0000256" key="2">
    <source>
        <dbReference type="ARBA" id="ARBA00022676"/>
    </source>
</evidence>
<dbReference type="Proteomes" id="UP000005695">
    <property type="component" value="Unassembled WGS sequence"/>
</dbReference>